<evidence type="ECO:0000313" key="4">
    <source>
        <dbReference type="Proteomes" id="UP000621500"/>
    </source>
</evidence>
<evidence type="ECO:0000259" key="1">
    <source>
        <dbReference type="Pfam" id="PF01637"/>
    </source>
</evidence>
<reference evidence="3 4" key="1">
    <citation type="submission" date="2021-01" db="EMBL/GenBank/DDBJ databases">
        <title>Whole genome shotgun sequence of Plantactinospora mayteni NBRC 109088.</title>
        <authorList>
            <person name="Komaki H."/>
            <person name="Tamura T."/>
        </authorList>
    </citation>
    <scope>NUCLEOTIDE SEQUENCE [LARGE SCALE GENOMIC DNA]</scope>
    <source>
        <strain evidence="3 4">NBRC 109088</strain>
    </source>
</reference>
<dbReference type="InterPro" id="IPR027417">
    <property type="entry name" value="P-loop_NTPase"/>
</dbReference>
<dbReference type="SUPFAM" id="SSF52540">
    <property type="entry name" value="P-loop containing nucleoside triphosphate hydrolases"/>
    <property type="match status" value="1"/>
</dbReference>
<comment type="caution">
    <text evidence="3">The sequence shown here is derived from an EMBL/GenBank/DDBJ whole genome shotgun (WGS) entry which is preliminary data.</text>
</comment>
<dbReference type="PANTHER" id="PTHR34704">
    <property type="entry name" value="ATPASE"/>
    <property type="match status" value="1"/>
</dbReference>
<dbReference type="EMBL" id="BONX01000048">
    <property type="protein sequence ID" value="GIG99811.1"/>
    <property type="molecule type" value="Genomic_DNA"/>
</dbReference>
<protein>
    <submittedName>
        <fullName evidence="3">ArsR family transcriptional regulator</fullName>
    </submittedName>
</protein>
<evidence type="ECO:0000313" key="3">
    <source>
        <dbReference type="EMBL" id="GIG99811.1"/>
    </source>
</evidence>
<gene>
    <name evidence="3" type="ORF">Pma05_63840</name>
</gene>
<feature type="domain" description="ATPase" evidence="1">
    <location>
        <begin position="6"/>
        <end position="208"/>
    </location>
</feature>
<name>A0ABQ4EYS3_9ACTN</name>
<dbReference type="InterPro" id="IPR004256">
    <property type="entry name" value="DUF234"/>
</dbReference>
<dbReference type="Proteomes" id="UP000621500">
    <property type="component" value="Unassembled WGS sequence"/>
</dbReference>
<dbReference type="RefSeq" id="WP_203861159.1">
    <property type="nucleotide sequence ID" value="NZ_BAAAZQ010000015.1"/>
</dbReference>
<dbReference type="Pfam" id="PF03008">
    <property type="entry name" value="DUF234"/>
    <property type="match status" value="1"/>
</dbReference>
<accession>A0ABQ4EYS3</accession>
<dbReference type="Gene3D" id="3.40.50.300">
    <property type="entry name" value="P-loop containing nucleotide triphosphate hydrolases"/>
    <property type="match status" value="1"/>
</dbReference>
<dbReference type="PANTHER" id="PTHR34704:SF1">
    <property type="entry name" value="ATPASE"/>
    <property type="match status" value="1"/>
</dbReference>
<dbReference type="InterPro" id="IPR011579">
    <property type="entry name" value="ATPase_dom"/>
</dbReference>
<organism evidence="3 4">
    <name type="scientific">Plantactinospora mayteni</name>
    <dbReference type="NCBI Taxonomy" id="566021"/>
    <lineage>
        <taxon>Bacteria</taxon>
        <taxon>Bacillati</taxon>
        <taxon>Actinomycetota</taxon>
        <taxon>Actinomycetes</taxon>
        <taxon>Micromonosporales</taxon>
        <taxon>Micromonosporaceae</taxon>
        <taxon>Plantactinospora</taxon>
    </lineage>
</organism>
<feature type="domain" description="DUF234" evidence="2">
    <location>
        <begin position="314"/>
        <end position="403"/>
    </location>
</feature>
<evidence type="ECO:0000259" key="2">
    <source>
        <dbReference type="Pfam" id="PF03008"/>
    </source>
</evidence>
<keyword evidence="4" id="KW-1185">Reference proteome</keyword>
<sequence>MPIVGRRAELTELASAWRRATEGHPELAVVWGRRRVGKTYLLTHFARDKRAVYFTATRQDSDDRQLRRFAEALREQLGDEVADLAPATFPDWEVALRFVARLARTDPLLVVLDEAPRLTGGHADFADTVSAVWENHVRDQRLLLVLSGSAVAVMEQMLGPQGGLHRRAGVERRMDPFPLRDARAFLPDLAPEQFIEAYAACGGYPLHLRRWSAQRSTEENLDELAFTPGGLLLRDAPDILSEDLDWRGGYERVLTAMAGGARRRSRIAGRAQQRIDYTLDRLRRAGYVRAVRPIGAGGSADPMYEIADDYLAYWFAVLRDDADLIDGGQGPAVRRRTWGRWQTHVARVFEAAAREHAQHLVATGALPAETVVGRWWKDEIVEIDVLGLAGDDPVLVGEARWQTRPLTLRDLSDLRRRAAHLPPPGPAGLTFGFWSRGGGDETLAEHPEVRTFTPTDMLASTPSRRSGRRGG</sequence>
<dbReference type="Pfam" id="PF01637">
    <property type="entry name" value="ATPase_2"/>
    <property type="match status" value="1"/>
</dbReference>
<proteinExistence type="predicted"/>